<reference evidence="10 11" key="1">
    <citation type="journal article" date="2018" name="Sci. Rep.">
        <title>Comparative analysis of the Pocillopora damicornis genome highlights role of immune system in coral evolution.</title>
        <authorList>
            <person name="Cunning R."/>
            <person name="Bay R.A."/>
            <person name="Gillette P."/>
            <person name="Baker A.C."/>
            <person name="Traylor-Knowles N."/>
        </authorList>
    </citation>
    <scope>NUCLEOTIDE SEQUENCE [LARGE SCALE GENOMIC DNA]</scope>
    <source>
        <strain evidence="10">RSMAS</strain>
        <tissue evidence="10">Whole animal</tissue>
    </source>
</reference>
<proteinExistence type="inferred from homology"/>
<keyword evidence="6" id="KW-1015">Disulfide bond</keyword>
<dbReference type="PROSITE" id="PS01225">
    <property type="entry name" value="CTCK_2"/>
    <property type="match status" value="1"/>
</dbReference>
<keyword evidence="3" id="KW-0964">Secreted</keyword>
<dbReference type="GO" id="GO:0005615">
    <property type="term" value="C:extracellular space"/>
    <property type="evidence" value="ECO:0007669"/>
    <property type="project" value="InterPro"/>
</dbReference>
<dbReference type="GO" id="GO:0016055">
    <property type="term" value="P:Wnt signaling pathway"/>
    <property type="evidence" value="ECO:0007669"/>
    <property type="project" value="UniProtKB-KW"/>
</dbReference>
<accession>A0A3M6T9A8</accession>
<evidence type="ECO:0000259" key="9">
    <source>
        <dbReference type="PROSITE" id="PS01225"/>
    </source>
</evidence>
<evidence type="ECO:0000313" key="11">
    <source>
        <dbReference type="Proteomes" id="UP000275408"/>
    </source>
</evidence>
<evidence type="ECO:0000256" key="1">
    <source>
        <dbReference type="ARBA" id="ARBA00004613"/>
    </source>
</evidence>
<keyword evidence="5" id="KW-0732">Signal</keyword>
<sequence>MSSGARSRVIDIRLPVVEQQSTTHGKFCFLTLNFLVKSFITVNKNSRRIMILLRCWRRNFILLIVVVCKCWDGVIARQKARGHGQNEPSAKSIPRILNLGCQGIRIRRYVSNGRCTSRRPFRDLICDGQCMPMDELPWFPEYSKVISRRKREWRCVPDEVKTKKVTVVCIDGNKFKYRVRVVRSCKCKRYTHKQNQTNP</sequence>
<evidence type="ECO:0000256" key="6">
    <source>
        <dbReference type="ARBA" id="ARBA00023157"/>
    </source>
</evidence>
<dbReference type="InterPro" id="IPR006207">
    <property type="entry name" value="Cys_knot_C"/>
</dbReference>
<comment type="similarity">
    <text evidence="2">Belongs to the sclerostin family.</text>
</comment>
<comment type="caution">
    <text evidence="8">Lacks conserved residue(s) required for the propagation of feature annotation.</text>
</comment>
<keyword evidence="7" id="KW-0325">Glycoprotein</keyword>
<dbReference type="GO" id="GO:0036122">
    <property type="term" value="F:BMP binding"/>
    <property type="evidence" value="ECO:0007669"/>
    <property type="project" value="TreeGrafter"/>
</dbReference>
<dbReference type="InterPro" id="IPR029034">
    <property type="entry name" value="Cystine-knot_cytokine"/>
</dbReference>
<dbReference type="GO" id="GO:0030514">
    <property type="term" value="P:negative regulation of BMP signaling pathway"/>
    <property type="evidence" value="ECO:0007669"/>
    <property type="project" value="TreeGrafter"/>
</dbReference>
<dbReference type="PANTHER" id="PTHR14903:SF6">
    <property type="entry name" value="CTCK DOMAIN-CONTAINING PROTEIN"/>
    <property type="match status" value="1"/>
</dbReference>
<gene>
    <name evidence="10" type="ORF">pdam_00007072</name>
</gene>
<evidence type="ECO:0000256" key="3">
    <source>
        <dbReference type="ARBA" id="ARBA00022525"/>
    </source>
</evidence>
<feature type="domain" description="CTCK" evidence="9">
    <location>
        <begin position="101"/>
        <end position="192"/>
    </location>
</feature>
<dbReference type="InterPro" id="IPR008835">
    <property type="entry name" value="Sclerostin/SOSTDC1"/>
</dbReference>
<dbReference type="EMBL" id="RCHS01004067">
    <property type="protein sequence ID" value="RMX37898.1"/>
    <property type="molecule type" value="Genomic_DNA"/>
</dbReference>
<keyword evidence="4" id="KW-0879">Wnt signaling pathway</keyword>
<protein>
    <recommendedName>
        <fullName evidence="9">CTCK domain-containing protein</fullName>
    </recommendedName>
</protein>
<evidence type="ECO:0000256" key="4">
    <source>
        <dbReference type="ARBA" id="ARBA00022687"/>
    </source>
</evidence>
<dbReference type="Pfam" id="PF05463">
    <property type="entry name" value="Sclerostin"/>
    <property type="match status" value="1"/>
</dbReference>
<organism evidence="10 11">
    <name type="scientific">Pocillopora damicornis</name>
    <name type="common">Cauliflower coral</name>
    <name type="synonym">Millepora damicornis</name>
    <dbReference type="NCBI Taxonomy" id="46731"/>
    <lineage>
        <taxon>Eukaryota</taxon>
        <taxon>Metazoa</taxon>
        <taxon>Cnidaria</taxon>
        <taxon>Anthozoa</taxon>
        <taxon>Hexacorallia</taxon>
        <taxon>Scleractinia</taxon>
        <taxon>Astrocoeniina</taxon>
        <taxon>Pocilloporidae</taxon>
        <taxon>Pocillopora</taxon>
    </lineage>
</organism>
<dbReference type="GO" id="GO:0030178">
    <property type="term" value="P:negative regulation of Wnt signaling pathway"/>
    <property type="evidence" value="ECO:0007669"/>
    <property type="project" value="TreeGrafter"/>
</dbReference>
<dbReference type="PANTHER" id="PTHR14903">
    <property type="entry name" value="SCLEROSTIN-RELATED"/>
    <property type="match status" value="1"/>
</dbReference>
<evidence type="ECO:0000256" key="5">
    <source>
        <dbReference type="ARBA" id="ARBA00022729"/>
    </source>
</evidence>
<dbReference type="OrthoDB" id="6624188at2759"/>
<dbReference type="AlphaFoldDB" id="A0A3M6T9A8"/>
<dbReference type="Proteomes" id="UP000275408">
    <property type="component" value="Unassembled WGS sequence"/>
</dbReference>
<evidence type="ECO:0000256" key="7">
    <source>
        <dbReference type="ARBA" id="ARBA00023180"/>
    </source>
</evidence>
<evidence type="ECO:0000256" key="2">
    <source>
        <dbReference type="ARBA" id="ARBA00007850"/>
    </source>
</evidence>
<keyword evidence="11" id="KW-1185">Reference proteome</keyword>
<comment type="subcellular location">
    <subcellularLocation>
        <location evidence="1">Secreted</location>
    </subcellularLocation>
</comment>
<evidence type="ECO:0000313" key="10">
    <source>
        <dbReference type="EMBL" id="RMX37898.1"/>
    </source>
</evidence>
<evidence type="ECO:0000256" key="8">
    <source>
        <dbReference type="PROSITE-ProRule" id="PRU00039"/>
    </source>
</evidence>
<comment type="caution">
    <text evidence="10">The sequence shown here is derived from an EMBL/GenBank/DDBJ whole genome shotgun (WGS) entry which is preliminary data.</text>
</comment>
<dbReference type="SUPFAM" id="SSF57501">
    <property type="entry name" value="Cystine-knot cytokines"/>
    <property type="match status" value="1"/>
</dbReference>
<dbReference type="Gene3D" id="2.10.90.10">
    <property type="entry name" value="Cystine-knot cytokines"/>
    <property type="match status" value="1"/>
</dbReference>
<name>A0A3M6T9A8_POCDA</name>